<dbReference type="OrthoDB" id="10515633at2759"/>
<dbReference type="InterPro" id="IPR000571">
    <property type="entry name" value="Znf_CCCH"/>
</dbReference>
<feature type="zinc finger region" description="C3H1-type" evidence="1">
    <location>
        <begin position="627"/>
        <end position="655"/>
    </location>
</feature>
<accession>A0A813HHJ8</accession>
<dbReference type="AlphaFoldDB" id="A0A813HHJ8"/>
<keyword evidence="1" id="KW-0863">Zinc-finger</keyword>
<organism evidence="4 5">
    <name type="scientific">Polarella glacialis</name>
    <name type="common">Dinoflagellate</name>
    <dbReference type="NCBI Taxonomy" id="89957"/>
    <lineage>
        <taxon>Eukaryota</taxon>
        <taxon>Sar</taxon>
        <taxon>Alveolata</taxon>
        <taxon>Dinophyceae</taxon>
        <taxon>Suessiales</taxon>
        <taxon>Suessiaceae</taxon>
        <taxon>Polarella</taxon>
    </lineage>
</organism>
<feature type="compositionally biased region" description="Acidic residues" evidence="2">
    <location>
        <begin position="674"/>
        <end position="695"/>
    </location>
</feature>
<evidence type="ECO:0000313" key="4">
    <source>
        <dbReference type="EMBL" id="CAE8637907.1"/>
    </source>
</evidence>
<evidence type="ECO:0000256" key="2">
    <source>
        <dbReference type="SAM" id="MobiDB-lite"/>
    </source>
</evidence>
<evidence type="ECO:0000256" key="1">
    <source>
        <dbReference type="PROSITE-ProRule" id="PRU00723"/>
    </source>
</evidence>
<sequence>MADGMSSPKTAMEATDLIDHDVLYWNAHALLKSPFFAAKKRALVLSAAHDTVRLGQWDMFSREAIPAPFYEAWQNLCSDTGSLGALIQEGLREVGLEDVLHIIENHPESKLAHLLLSTLDFAVDIGAFWSHFHSLAISDALALEAKLGEVLGEFEKLQNGRPRLLLRQEVGLKSRSVQVEYYRADITDIPFQEGDVCFFLVSKFGDQPMLDVLKSKQMTTLGALASKYEGLKDRAELIEQSGGPDQHIKVVNDEFASHAVRVWQGLPSCNVPFGLGVVDVCRSQADPVDLQTLYADLMCLDKVLLEHDTTHLLTVLTGFGPKAFSCFEQVEVAHVLAELNRLIGYLARHCRTLRRVTVATFNPQAANEIRHYFADGKLVSENSIDRLRQNMATPEVTGWLETYGLRNSAEQFVEKAMQTVERNRKDYHCQLCLEMRELVGRFVEHFLMAKFGIMDAYVECQRARFGTSVHLMAGQVAHWMKEHARSISKGRDRAKLLSACELIIYMNQSYINPGLHKENMTDEKLHAMESIVTTIFDRLTDLLLSSVGWDPCPTQQNVLHQLRGGSPAAAHLAPGPPGPVRSDPRRSPTSALGCRRPTPVTDGAIHIQPLSGLEFRVAASGRYLIGGRPAPVCELFKTGQCASRPGMCRLAHPCRFQGRCRNMRTCIFDHPEPEESDGEDSIEVVEESSESDGEEPELVYSVSVCKFFQRSSCRFGGRCRFAHPCTAGRSCVWSDCQLAHPIH</sequence>
<proteinExistence type="predicted"/>
<evidence type="ECO:0000259" key="3">
    <source>
        <dbReference type="PROSITE" id="PS50103"/>
    </source>
</evidence>
<dbReference type="Proteomes" id="UP000654075">
    <property type="component" value="Unassembled WGS sequence"/>
</dbReference>
<dbReference type="PROSITE" id="PS50103">
    <property type="entry name" value="ZF_C3H1"/>
    <property type="match status" value="2"/>
</dbReference>
<feature type="domain" description="C3H1-type" evidence="3">
    <location>
        <begin position="627"/>
        <end position="655"/>
    </location>
</feature>
<keyword evidence="5" id="KW-1185">Reference proteome</keyword>
<reference evidence="4" key="1">
    <citation type="submission" date="2021-02" db="EMBL/GenBank/DDBJ databases">
        <authorList>
            <person name="Dougan E. K."/>
            <person name="Rhodes N."/>
            <person name="Thang M."/>
            <person name="Chan C."/>
        </authorList>
    </citation>
    <scope>NUCLEOTIDE SEQUENCE</scope>
</reference>
<feature type="zinc finger region" description="C3H1-type" evidence="1">
    <location>
        <begin position="700"/>
        <end position="726"/>
    </location>
</feature>
<dbReference type="EMBL" id="CAJNNV010031801">
    <property type="protein sequence ID" value="CAE8637907.1"/>
    <property type="molecule type" value="Genomic_DNA"/>
</dbReference>
<dbReference type="Pfam" id="PF00642">
    <property type="entry name" value="zf-CCCH"/>
    <property type="match status" value="1"/>
</dbReference>
<feature type="domain" description="C3H1-type" evidence="3">
    <location>
        <begin position="700"/>
        <end position="726"/>
    </location>
</feature>
<feature type="region of interest" description="Disordered" evidence="2">
    <location>
        <begin position="671"/>
        <end position="695"/>
    </location>
</feature>
<dbReference type="SMART" id="SM00356">
    <property type="entry name" value="ZnF_C3H1"/>
    <property type="match status" value="2"/>
</dbReference>
<protein>
    <recommendedName>
        <fullName evidence="3">C3H1-type domain-containing protein</fullName>
    </recommendedName>
</protein>
<dbReference type="Gene3D" id="3.30.1370.210">
    <property type="match status" value="1"/>
</dbReference>
<dbReference type="GO" id="GO:0008270">
    <property type="term" value="F:zinc ion binding"/>
    <property type="evidence" value="ECO:0007669"/>
    <property type="project" value="UniProtKB-KW"/>
</dbReference>
<keyword evidence="1" id="KW-0479">Metal-binding</keyword>
<keyword evidence="1" id="KW-0862">Zinc</keyword>
<name>A0A813HHJ8_POLGL</name>
<gene>
    <name evidence="4" type="ORF">PGLA1383_LOCUS53205</name>
</gene>
<evidence type="ECO:0000313" key="5">
    <source>
        <dbReference type="Proteomes" id="UP000654075"/>
    </source>
</evidence>
<feature type="region of interest" description="Disordered" evidence="2">
    <location>
        <begin position="566"/>
        <end position="598"/>
    </location>
</feature>
<comment type="caution">
    <text evidence="4">The sequence shown here is derived from an EMBL/GenBank/DDBJ whole genome shotgun (WGS) entry which is preliminary data.</text>
</comment>